<dbReference type="Gene3D" id="3.10.10.10">
    <property type="entry name" value="HIV Type 1 Reverse Transcriptase, subunit A, domain 1"/>
    <property type="match status" value="1"/>
</dbReference>
<dbReference type="Gene3D" id="3.30.70.270">
    <property type="match status" value="1"/>
</dbReference>
<dbReference type="InterPro" id="IPR043502">
    <property type="entry name" value="DNA/RNA_pol_sf"/>
</dbReference>
<dbReference type="KEGG" id="ghi:107942440"/>
<protein>
    <recommendedName>
        <fullName evidence="1">Reverse transcriptase/retrotransposon-derived protein RNase H-like domain-containing protein</fullName>
    </recommendedName>
</protein>
<evidence type="ECO:0000259" key="1">
    <source>
        <dbReference type="Pfam" id="PF17919"/>
    </source>
</evidence>
<dbReference type="PANTHER" id="PTHR34072:SF59">
    <property type="entry name" value="CCHC-TYPE INTEGRASE"/>
    <property type="match status" value="1"/>
</dbReference>
<organism evidence="2 3">
    <name type="scientific">Gossypium hirsutum</name>
    <name type="common">Upland cotton</name>
    <name type="synonym">Gossypium mexicanum</name>
    <dbReference type="NCBI Taxonomy" id="3635"/>
    <lineage>
        <taxon>Eukaryota</taxon>
        <taxon>Viridiplantae</taxon>
        <taxon>Streptophyta</taxon>
        <taxon>Embryophyta</taxon>
        <taxon>Tracheophyta</taxon>
        <taxon>Spermatophyta</taxon>
        <taxon>Magnoliopsida</taxon>
        <taxon>eudicotyledons</taxon>
        <taxon>Gunneridae</taxon>
        <taxon>Pentapetalae</taxon>
        <taxon>rosids</taxon>
        <taxon>malvids</taxon>
        <taxon>Malvales</taxon>
        <taxon>Malvaceae</taxon>
        <taxon>Malvoideae</taxon>
        <taxon>Gossypium</taxon>
    </lineage>
</organism>
<sequence length="392" mass="45194">MSLVHGERSVAEYEVELLRLSRYARALVASDYDKSVRFEEGLRYDLKVLIAPQRDIVSVNLGISTESAARGVSVSLDCASKRVTLRIEENSKIFMISKRRDYLFNVISALITKKLVRKGCETYLAFVSDSISLKLSVKDIRAVRDFLDVFFKEFHSVPLDNELKVKEIDVYKTAFRTHYRHYEFLVMPFDLMNAPATFMDLMNLVLRENQLYAKFRKCEFYLLEVTFLGNIVTIEGIQVDPKKIEVMIGLKQPKNVSKTSEFFRFGKLLPKVVEEFSLITSLLTKLLSKNTSFVWLVEQQSRFDKLKFFLTQASILVQLEFGRDFMVYSDASYVSLGCVLMQDENHPRKANMVADSLSHRAMTDLRVIFAHLSLFNDGSLLAELQIKPTWVD</sequence>
<dbReference type="Pfam" id="PF17919">
    <property type="entry name" value="RT_RNaseH_2"/>
    <property type="match status" value="1"/>
</dbReference>
<dbReference type="AlphaFoldDB" id="A0A1U8MXN7"/>
<dbReference type="Proteomes" id="UP000818029">
    <property type="component" value="Chromosome A12"/>
</dbReference>
<dbReference type="PaxDb" id="3635-A0A1U8MXN7"/>
<accession>A0A1U8MXN7</accession>
<gene>
    <name evidence="3" type="primary">LOC107942440</name>
</gene>
<reference evidence="3" key="2">
    <citation type="submission" date="2025-08" db="UniProtKB">
        <authorList>
            <consortium name="RefSeq"/>
        </authorList>
    </citation>
    <scope>IDENTIFICATION</scope>
</reference>
<dbReference type="STRING" id="3635.A0A1U8MXN7"/>
<reference evidence="2" key="1">
    <citation type="journal article" date="2020" name="Nat. Genet.">
        <title>Genomic diversifications of five Gossypium allopolyploid species and their impact on cotton improvement.</title>
        <authorList>
            <person name="Chen Z.J."/>
            <person name="Sreedasyam A."/>
            <person name="Ando A."/>
            <person name="Song Q."/>
            <person name="De Santiago L.M."/>
            <person name="Hulse-Kemp A.M."/>
            <person name="Ding M."/>
            <person name="Ye W."/>
            <person name="Kirkbride R.C."/>
            <person name="Jenkins J."/>
            <person name="Plott C."/>
            <person name="Lovell J."/>
            <person name="Lin Y.M."/>
            <person name="Vaughn R."/>
            <person name="Liu B."/>
            <person name="Simpson S."/>
            <person name="Scheffler B.E."/>
            <person name="Wen L."/>
            <person name="Saski C.A."/>
            <person name="Grover C.E."/>
            <person name="Hu G."/>
            <person name="Conover J.L."/>
            <person name="Carlson J.W."/>
            <person name="Shu S."/>
            <person name="Boston L.B."/>
            <person name="Williams M."/>
            <person name="Peterson D.G."/>
            <person name="McGee K."/>
            <person name="Jones D.C."/>
            <person name="Wendel J.F."/>
            <person name="Stelly D.M."/>
            <person name="Grimwood J."/>
            <person name="Schmutz J."/>
        </authorList>
    </citation>
    <scope>NUCLEOTIDE SEQUENCE [LARGE SCALE GENOMIC DNA]</scope>
    <source>
        <strain evidence="2">cv. TM-1</strain>
    </source>
</reference>
<dbReference type="InterPro" id="IPR043128">
    <property type="entry name" value="Rev_trsase/Diguanyl_cyclase"/>
</dbReference>
<dbReference type="RefSeq" id="XP_016731597.2">
    <property type="nucleotide sequence ID" value="XM_016876108.2"/>
</dbReference>
<dbReference type="InterPro" id="IPR041577">
    <property type="entry name" value="RT_RNaseH_2"/>
</dbReference>
<feature type="domain" description="Reverse transcriptase/retrotransposon-derived protein RNase H-like" evidence="1">
    <location>
        <begin position="295"/>
        <end position="348"/>
    </location>
</feature>
<dbReference type="SUPFAM" id="SSF56672">
    <property type="entry name" value="DNA/RNA polymerases"/>
    <property type="match status" value="1"/>
</dbReference>
<proteinExistence type="predicted"/>
<evidence type="ECO:0000313" key="3">
    <source>
        <dbReference type="RefSeq" id="XP_016731597.2"/>
    </source>
</evidence>
<dbReference type="GeneID" id="107942440"/>
<dbReference type="PANTHER" id="PTHR34072">
    <property type="entry name" value="ENZYMATIC POLYPROTEIN-RELATED"/>
    <property type="match status" value="1"/>
</dbReference>
<evidence type="ECO:0000313" key="2">
    <source>
        <dbReference type="Proteomes" id="UP000818029"/>
    </source>
</evidence>
<name>A0A1U8MXN7_GOSHI</name>
<keyword evidence="2" id="KW-1185">Reference proteome</keyword>